<protein>
    <submittedName>
        <fullName evidence="1">Uncharacterized protein</fullName>
    </submittedName>
</protein>
<name>X1GEI8_9ZZZZ</name>
<reference evidence="1" key="1">
    <citation type="journal article" date="2014" name="Front. Microbiol.">
        <title>High frequency of phylogenetically diverse reductive dehalogenase-homologous genes in deep subseafloor sedimentary metagenomes.</title>
        <authorList>
            <person name="Kawai M."/>
            <person name="Futagami T."/>
            <person name="Toyoda A."/>
            <person name="Takaki Y."/>
            <person name="Nishi S."/>
            <person name="Hori S."/>
            <person name="Arai W."/>
            <person name="Tsubouchi T."/>
            <person name="Morono Y."/>
            <person name="Uchiyama I."/>
            <person name="Ito T."/>
            <person name="Fujiyama A."/>
            <person name="Inagaki F."/>
            <person name="Takami H."/>
        </authorList>
    </citation>
    <scope>NUCLEOTIDE SEQUENCE</scope>
    <source>
        <strain evidence="1">Expedition CK06-06</strain>
    </source>
</reference>
<gene>
    <name evidence="1" type="ORF">S03H2_30452</name>
</gene>
<dbReference type="EMBL" id="BARU01018424">
    <property type="protein sequence ID" value="GAH56316.1"/>
    <property type="molecule type" value="Genomic_DNA"/>
</dbReference>
<dbReference type="AlphaFoldDB" id="X1GEI8"/>
<sequence>MSTPQEPRFTRDDLNVYRELRHQVDLQFEQMFDQAYTITKYRAHLHHLIDFLEHEKARVANVPDQAT</sequence>
<proteinExistence type="predicted"/>
<accession>X1GEI8</accession>
<comment type="caution">
    <text evidence="1">The sequence shown here is derived from an EMBL/GenBank/DDBJ whole genome shotgun (WGS) entry which is preliminary data.</text>
</comment>
<evidence type="ECO:0000313" key="1">
    <source>
        <dbReference type="EMBL" id="GAH56316.1"/>
    </source>
</evidence>
<organism evidence="1">
    <name type="scientific">marine sediment metagenome</name>
    <dbReference type="NCBI Taxonomy" id="412755"/>
    <lineage>
        <taxon>unclassified sequences</taxon>
        <taxon>metagenomes</taxon>
        <taxon>ecological metagenomes</taxon>
    </lineage>
</organism>